<dbReference type="GeneID" id="68103150"/>
<reference evidence="10 11" key="1">
    <citation type="journal article" date="2018" name="BMC Genomics">
        <title>The genome of Naegleria lovaniensis, the basis for a comparative approach to unravel pathogenicity factors of the human pathogenic amoeba N. fowleri.</title>
        <authorList>
            <person name="Liechti N."/>
            <person name="Schurch N."/>
            <person name="Bruggmann R."/>
            <person name="Wittwer M."/>
        </authorList>
    </citation>
    <scope>NUCLEOTIDE SEQUENCE [LARGE SCALE GENOMIC DNA]</scope>
    <source>
        <strain evidence="10 11">ATCC 30569</strain>
    </source>
</reference>
<gene>
    <name evidence="10" type="ORF">C9374_010696</name>
</gene>
<feature type="transmembrane region" description="Helical" evidence="9">
    <location>
        <begin position="50"/>
        <end position="67"/>
    </location>
</feature>
<protein>
    <recommendedName>
        <fullName evidence="9">Mitochondrial pyruvate carrier</fullName>
    </recommendedName>
</protein>
<dbReference type="GO" id="GO:0005743">
    <property type="term" value="C:mitochondrial inner membrane"/>
    <property type="evidence" value="ECO:0007669"/>
    <property type="project" value="UniProtKB-SubCell"/>
</dbReference>
<dbReference type="InterPro" id="IPR005336">
    <property type="entry name" value="MPC"/>
</dbReference>
<keyword evidence="6 9" id="KW-1133">Transmembrane helix</keyword>
<comment type="caution">
    <text evidence="9">Lacks conserved residue(s) required for the propagation of feature annotation.</text>
</comment>
<comment type="caution">
    <text evidence="10">The sequence shown here is derived from an EMBL/GenBank/DDBJ whole genome shotgun (WGS) entry which is preliminary data.</text>
</comment>
<sequence>MLKKLLTQFWNSPVGPKTTHFWGPFANWGIVIAAIMDYDRPPEKVSGPMTFALCCYSGIFMRFAWVVKPRNLLMLSMHVANEGVQVYHLTRKIRYEMKKKNQLPLPDSSDPIANEK</sequence>
<evidence type="ECO:0000256" key="8">
    <source>
        <dbReference type="ARBA" id="ARBA00023136"/>
    </source>
</evidence>
<keyword evidence="8 9" id="KW-0472">Membrane</keyword>
<comment type="function">
    <text evidence="9">Mediates the uptake of pyruvate into mitochondria.</text>
</comment>
<accession>A0AA88GF20</accession>
<keyword evidence="4 9" id="KW-0812">Transmembrane</keyword>
<dbReference type="Proteomes" id="UP000816034">
    <property type="component" value="Unassembled WGS sequence"/>
</dbReference>
<keyword evidence="7 9" id="KW-0496">Mitochondrion</keyword>
<evidence type="ECO:0000256" key="1">
    <source>
        <dbReference type="ARBA" id="ARBA00004448"/>
    </source>
</evidence>
<evidence type="ECO:0000256" key="5">
    <source>
        <dbReference type="ARBA" id="ARBA00022792"/>
    </source>
</evidence>
<proteinExistence type="inferred from homology"/>
<keyword evidence="5 9" id="KW-0999">Mitochondrion inner membrane</keyword>
<comment type="similarity">
    <text evidence="2 9">Belongs to the mitochondrial pyruvate carrier (MPC) (TC 2.A.105) family.</text>
</comment>
<keyword evidence="11" id="KW-1185">Reference proteome</keyword>
<evidence type="ECO:0000313" key="11">
    <source>
        <dbReference type="Proteomes" id="UP000816034"/>
    </source>
</evidence>
<evidence type="ECO:0000256" key="9">
    <source>
        <dbReference type="RuleBase" id="RU363100"/>
    </source>
</evidence>
<dbReference type="EMBL" id="PYSW02000045">
    <property type="protein sequence ID" value="KAG2374412.1"/>
    <property type="molecule type" value="Genomic_DNA"/>
</dbReference>
<dbReference type="AlphaFoldDB" id="A0AA88GF20"/>
<dbReference type="RefSeq" id="XP_044543586.1">
    <property type="nucleotide sequence ID" value="XM_044686268.1"/>
</dbReference>
<organism evidence="10 11">
    <name type="scientific">Naegleria lovaniensis</name>
    <name type="common">Amoeba</name>
    <dbReference type="NCBI Taxonomy" id="51637"/>
    <lineage>
        <taxon>Eukaryota</taxon>
        <taxon>Discoba</taxon>
        <taxon>Heterolobosea</taxon>
        <taxon>Tetramitia</taxon>
        <taxon>Eutetramitia</taxon>
        <taxon>Vahlkampfiidae</taxon>
        <taxon>Naegleria</taxon>
    </lineage>
</organism>
<evidence type="ECO:0000256" key="4">
    <source>
        <dbReference type="ARBA" id="ARBA00022692"/>
    </source>
</evidence>
<name>A0AA88GF20_NAELO</name>
<evidence type="ECO:0000256" key="6">
    <source>
        <dbReference type="ARBA" id="ARBA00022989"/>
    </source>
</evidence>
<keyword evidence="3 9" id="KW-0813">Transport</keyword>
<dbReference type="PANTHER" id="PTHR14154">
    <property type="entry name" value="UPF0041 BRAIN PROTEIN 44-RELATED"/>
    <property type="match status" value="1"/>
</dbReference>
<dbReference type="GO" id="GO:0006850">
    <property type="term" value="P:pyruvate import into mitochondria"/>
    <property type="evidence" value="ECO:0007669"/>
    <property type="project" value="InterPro"/>
</dbReference>
<evidence type="ECO:0000256" key="7">
    <source>
        <dbReference type="ARBA" id="ARBA00023128"/>
    </source>
</evidence>
<evidence type="ECO:0000256" key="2">
    <source>
        <dbReference type="ARBA" id="ARBA00006416"/>
    </source>
</evidence>
<evidence type="ECO:0000313" key="10">
    <source>
        <dbReference type="EMBL" id="KAG2374412.1"/>
    </source>
</evidence>
<comment type="subcellular location">
    <subcellularLocation>
        <location evidence="1 9">Mitochondrion inner membrane</location>
        <topology evidence="1 9">Multi-pass membrane protein</topology>
    </subcellularLocation>
</comment>
<evidence type="ECO:0000256" key="3">
    <source>
        <dbReference type="ARBA" id="ARBA00022448"/>
    </source>
</evidence>
<dbReference type="Pfam" id="PF03650">
    <property type="entry name" value="MPC"/>
    <property type="match status" value="1"/>
</dbReference>